<organism evidence="2">
    <name type="scientific">Brugia timori</name>
    <dbReference type="NCBI Taxonomy" id="42155"/>
    <lineage>
        <taxon>Eukaryota</taxon>
        <taxon>Metazoa</taxon>
        <taxon>Ecdysozoa</taxon>
        <taxon>Nematoda</taxon>
        <taxon>Chromadorea</taxon>
        <taxon>Rhabditida</taxon>
        <taxon>Spirurina</taxon>
        <taxon>Spiruromorpha</taxon>
        <taxon>Filarioidea</taxon>
        <taxon>Onchocercidae</taxon>
        <taxon>Brugia</taxon>
    </lineage>
</organism>
<keyword evidence="1" id="KW-0472">Membrane</keyword>
<evidence type="ECO:0000313" key="2">
    <source>
        <dbReference type="WBParaSite" id="BTMF_0000290701-mRNA-1"/>
    </source>
</evidence>
<keyword evidence="1" id="KW-0812">Transmembrane</keyword>
<protein>
    <submittedName>
        <fullName evidence="2">Heparan-alpha-glucosaminide N-acetyltransferase</fullName>
    </submittedName>
</protein>
<feature type="transmembrane region" description="Helical" evidence="1">
    <location>
        <begin position="84"/>
        <end position="101"/>
    </location>
</feature>
<dbReference type="WBParaSite" id="BTMF_0000290701-mRNA-1">
    <property type="protein sequence ID" value="BTMF_0000290701-mRNA-1"/>
    <property type="gene ID" value="BTMF_0000290701"/>
</dbReference>
<reference evidence="2" key="1">
    <citation type="submission" date="2017-02" db="UniProtKB">
        <authorList>
            <consortium name="WormBaseParasite"/>
        </authorList>
    </citation>
    <scope>IDENTIFICATION</scope>
</reference>
<name>A0A0R3Q999_9BILA</name>
<feature type="transmembrane region" description="Helical" evidence="1">
    <location>
        <begin position="52"/>
        <end position="72"/>
    </location>
</feature>
<dbReference type="STRING" id="42155.A0A0R3Q999"/>
<keyword evidence="1" id="KW-1133">Transmembrane helix</keyword>
<evidence type="ECO:0000256" key="1">
    <source>
        <dbReference type="SAM" id="Phobius"/>
    </source>
</evidence>
<accession>A0A0R3Q999</accession>
<proteinExistence type="predicted"/>
<dbReference type="AlphaFoldDB" id="A0A0R3Q999"/>
<sequence>LQILKETFKAGFLGLGLRLHSIIVDRTEKFDDWCQPFPKGRTTMSNYPQHEVMLYVNVWTVLVSCVIVRRTMSWRCFKRCSRRTLQAFALAFCFIGFYAIFSAPKPATMHPKGHKGMMAGAFIGNIG</sequence>